<dbReference type="GeneID" id="80817116"/>
<dbReference type="PANTHER" id="PTHR35342:SF5">
    <property type="entry name" value="TRICARBOXYLIC TRANSPORT PROTEIN"/>
    <property type="match status" value="1"/>
</dbReference>
<evidence type="ECO:0000313" key="3">
    <source>
        <dbReference type="EMBL" id="SEI87418.1"/>
    </source>
</evidence>
<keyword evidence="1" id="KW-0472">Membrane</keyword>
<evidence type="ECO:0000259" key="2">
    <source>
        <dbReference type="Pfam" id="PF01970"/>
    </source>
</evidence>
<evidence type="ECO:0000256" key="1">
    <source>
        <dbReference type="SAM" id="Phobius"/>
    </source>
</evidence>
<dbReference type="AlphaFoldDB" id="A0A975ZMC8"/>
<dbReference type="EMBL" id="FNYY01000002">
    <property type="protein sequence ID" value="SEI87418.1"/>
    <property type="molecule type" value="Genomic_DNA"/>
</dbReference>
<feature type="domain" description="DUF112" evidence="2">
    <location>
        <begin position="17"/>
        <end position="434"/>
    </location>
</feature>
<gene>
    <name evidence="3" type="ORF">SAMN04487940_102255</name>
</gene>
<dbReference type="Pfam" id="PF01970">
    <property type="entry name" value="TctA"/>
    <property type="match status" value="1"/>
</dbReference>
<dbReference type="RefSeq" id="WP_074835152.1">
    <property type="nucleotide sequence ID" value="NZ_FNYY01000002.1"/>
</dbReference>
<feature type="transmembrane region" description="Helical" evidence="1">
    <location>
        <begin position="316"/>
        <end position="339"/>
    </location>
</feature>
<protein>
    <submittedName>
        <fullName evidence="3">Tricarboxylic transport membrane protein</fullName>
    </submittedName>
</protein>
<accession>A0A975ZMC8</accession>
<feature type="transmembrane region" description="Helical" evidence="1">
    <location>
        <begin position="382"/>
        <end position="401"/>
    </location>
</feature>
<feature type="transmembrane region" description="Helical" evidence="1">
    <location>
        <begin position="431"/>
        <end position="454"/>
    </location>
</feature>
<name>A0A975ZMC8_9RHOB</name>
<proteinExistence type="predicted"/>
<feature type="transmembrane region" description="Helical" evidence="1">
    <location>
        <begin position="466"/>
        <end position="484"/>
    </location>
</feature>
<feature type="transmembrane region" description="Helical" evidence="1">
    <location>
        <begin position="106"/>
        <end position="132"/>
    </location>
</feature>
<feature type="transmembrane region" description="Helical" evidence="1">
    <location>
        <begin position="58"/>
        <end position="79"/>
    </location>
</feature>
<dbReference type="Proteomes" id="UP000182932">
    <property type="component" value="Unassembled WGS sequence"/>
</dbReference>
<reference evidence="3 4" key="1">
    <citation type="submission" date="2016-10" db="EMBL/GenBank/DDBJ databases">
        <authorList>
            <person name="Varghese N."/>
            <person name="Submissions S."/>
        </authorList>
    </citation>
    <scope>NUCLEOTIDE SEQUENCE [LARGE SCALE GENOMIC DNA]</scope>
    <source>
        <strain evidence="3 4">FF3</strain>
    </source>
</reference>
<organism evidence="3 4">
    <name type="scientific">Marinovum algicola</name>
    <dbReference type="NCBI Taxonomy" id="42444"/>
    <lineage>
        <taxon>Bacteria</taxon>
        <taxon>Pseudomonadati</taxon>
        <taxon>Pseudomonadota</taxon>
        <taxon>Alphaproteobacteria</taxon>
        <taxon>Rhodobacterales</taxon>
        <taxon>Roseobacteraceae</taxon>
        <taxon>Marinovum</taxon>
    </lineage>
</organism>
<comment type="caution">
    <text evidence="3">The sequence shown here is derived from an EMBL/GenBank/DDBJ whole genome shotgun (WGS) entry which is preliminary data.</text>
</comment>
<feature type="transmembrane region" description="Helical" evidence="1">
    <location>
        <begin position="197"/>
        <end position="217"/>
    </location>
</feature>
<keyword evidence="1" id="KW-0812">Transmembrane</keyword>
<feature type="transmembrane region" description="Helical" evidence="1">
    <location>
        <begin position="407"/>
        <end position="424"/>
    </location>
</feature>
<keyword evidence="1" id="KW-1133">Transmembrane helix</keyword>
<sequence>MEPFLLVLQFLADPYNLFIIAAGTLVGLIVGALPGLGSVILIALMLPFVVRMDPTTGIALCAIVYCATTYGGSITAILINTPGTPAAAMTTFDGFPMAQKGEAGRALGIATFSSAIGGILGILVMIVATPLLARVAYHFGPAEFFALAVFGMSMLASISGNSMVKNFIGGAFGLLLATVGTDLTTGIERFTFGQADLYEGIAVVQIMIGIFAGGELLRQATQTKVKRELVAEGVTKLPSLQDFKAIWRTVLRATGIGTFIGILPAEGGKVAAMIAYNEEMRWSKHKDQFGKGAIEGLAAPEAANNAATGGTMVPTLALGIPGGGSTAIILTAMLILGLRPGPALFAEQPDLLAGIFGAMLGANICFLIYGMVGAKFFSRITLIPTTILWPCVICLAALGAFSLQQSMFDVGVMVFFAILGFFLNRHGFAPAPIVMGLILGELIETSLKQSYLIYDGNLWAILQQPIALVFLLLSVVGICGPLIAKALGAWRANQAALPTGNDE</sequence>
<feature type="transmembrane region" description="Helical" evidence="1">
    <location>
        <begin position="351"/>
        <end position="370"/>
    </location>
</feature>
<dbReference type="InterPro" id="IPR002823">
    <property type="entry name" value="DUF112_TM"/>
</dbReference>
<dbReference type="PANTHER" id="PTHR35342">
    <property type="entry name" value="TRICARBOXYLIC TRANSPORT PROTEIN"/>
    <property type="match status" value="1"/>
</dbReference>
<evidence type="ECO:0000313" key="4">
    <source>
        <dbReference type="Proteomes" id="UP000182932"/>
    </source>
</evidence>
<keyword evidence="4" id="KW-1185">Reference proteome</keyword>
<feature type="transmembrane region" description="Helical" evidence="1">
    <location>
        <begin position="144"/>
        <end position="177"/>
    </location>
</feature>
<feature type="transmembrane region" description="Helical" evidence="1">
    <location>
        <begin position="15"/>
        <end position="46"/>
    </location>
</feature>